<dbReference type="PANTHER" id="PTHR43215">
    <property type="entry name" value="RADIAL SPOKE HEAD 1 HOMOLOG"/>
    <property type="match status" value="1"/>
</dbReference>
<protein>
    <submittedName>
        <fullName evidence="3">Uncharacterized protein</fullName>
    </submittedName>
</protein>
<keyword evidence="2" id="KW-0175">Coiled coil</keyword>
<evidence type="ECO:0000313" key="3">
    <source>
        <dbReference type="EMBL" id="RRQ48361.1"/>
    </source>
</evidence>
<feature type="coiled-coil region" evidence="2">
    <location>
        <begin position="26"/>
        <end position="53"/>
    </location>
</feature>
<dbReference type="AlphaFoldDB" id="A0A3R8QYY4"/>
<dbReference type="RefSeq" id="WP_125223080.1">
    <property type="nucleotide sequence ID" value="NZ_QUSX01000002.1"/>
</dbReference>
<dbReference type="InterPro" id="IPR003409">
    <property type="entry name" value="MORN"/>
</dbReference>
<dbReference type="Pfam" id="PF02493">
    <property type="entry name" value="MORN"/>
    <property type="match status" value="4"/>
</dbReference>
<proteinExistence type="predicted"/>
<sequence>MKSKKVLFFVAMALPLLGFMLLLYKSVQLQNQISQLQEEKEVIMNNLEDFERLAQMDSLLLQGDYESAIKSYSDSINRNKEIKMGIPLRIALAEKLLNQNKNPNLFKDSSQLNTDSLNTDVLFEEAHLRQFDSLSFDLEKTKLQLERVKRQLQQKSFGEYLTFKSRKGNQLHYIGQVKDGKAQGYGIALLDTGSRYEGNWKDNQRHGQGTFYWPDGEYYSGEFENDFRNGFGTYFWPNGEKYAGQWKEDKRSGSGKFFDSEGDVLASGEWNEDKLVEINDR</sequence>
<accession>A0A3R8QYY4</accession>
<gene>
    <name evidence="3" type="ORF">DZC72_11635</name>
</gene>
<reference evidence="4" key="1">
    <citation type="submission" date="2018-12" db="EMBL/GenBank/DDBJ databases">
        <title>Maribacter lutimaris sp. nov., isolated from marine sediment.</title>
        <authorList>
            <person name="Kim K.K."/>
        </authorList>
    </citation>
    <scope>NUCLEOTIDE SEQUENCE [LARGE SCALE GENOMIC DNA]</scope>
    <source>
        <strain evidence="4">PoM-212</strain>
    </source>
</reference>
<dbReference type="EMBL" id="QUSX01000002">
    <property type="protein sequence ID" value="RRQ48361.1"/>
    <property type="molecule type" value="Genomic_DNA"/>
</dbReference>
<dbReference type="OrthoDB" id="1097666at2"/>
<dbReference type="Gene3D" id="2.20.110.10">
    <property type="entry name" value="Histone H3 K4-specific methyltransferase SET7/9 N-terminal domain"/>
    <property type="match status" value="2"/>
</dbReference>
<dbReference type="SMART" id="SM00698">
    <property type="entry name" value="MORN"/>
    <property type="match status" value="4"/>
</dbReference>
<comment type="caution">
    <text evidence="3">The sequence shown here is derived from an EMBL/GenBank/DDBJ whole genome shotgun (WGS) entry which is preliminary data.</text>
</comment>
<dbReference type="SUPFAM" id="SSF82185">
    <property type="entry name" value="Histone H3 K4-specific methyltransferase SET7/9 N-terminal domain"/>
    <property type="match status" value="1"/>
</dbReference>
<evidence type="ECO:0000313" key="4">
    <source>
        <dbReference type="Proteomes" id="UP000286990"/>
    </source>
</evidence>
<keyword evidence="4" id="KW-1185">Reference proteome</keyword>
<evidence type="ECO:0000256" key="1">
    <source>
        <dbReference type="ARBA" id="ARBA00022737"/>
    </source>
</evidence>
<name>A0A3R8QYY4_9FLAO</name>
<dbReference type="PANTHER" id="PTHR43215:SF14">
    <property type="entry name" value="RADIAL SPOKE HEAD 1 HOMOLOG"/>
    <property type="match status" value="1"/>
</dbReference>
<keyword evidence="1" id="KW-0677">Repeat</keyword>
<organism evidence="3 4">
    <name type="scientific">Maribacter algicola</name>
    <dbReference type="NCBI Taxonomy" id="2498892"/>
    <lineage>
        <taxon>Bacteria</taxon>
        <taxon>Pseudomonadati</taxon>
        <taxon>Bacteroidota</taxon>
        <taxon>Flavobacteriia</taxon>
        <taxon>Flavobacteriales</taxon>
        <taxon>Flavobacteriaceae</taxon>
        <taxon>Maribacter</taxon>
    </lineage>
</organism>
<evidence type="ECO:0000256" key="2">
    <source>
        <dbReference type="SAM" id="Coils"/>
    </source>
</evidence>
<dbReference type="Proteomes" id="UP000286990">
    <property type="component" value="Unassembled WGS sequence"/>
</dbReference>